<dbReference type="Pfam" id="PF21993">
    <property type="entry name" value="TetR_C_13_2"/>
    <property type="match status" value="1"/>
</dbReference>
<evidence type="ECO:0000256" key="4">
    <source>
        <dbReference type="PROSITE-ProRule" id="PRU00335"/>
    </source>
</evidence>
<dbReference type="Proteomes" id="UP001440612">
    <property type="component" value="Chromosome"/>
</dbReference>
<evidence type="ECO:0000256" key="1">
    <source>
        <dbReference type="ARBA" id="ARBA00023015"/>
    </source>
</evidence>
<keyword evidence="3" id="KW-0804">Transcription</keyword>
<evidence type="ECO:0000313" key="6">
    <source>
        <dbReference type="EMBL" id="WZC48145.1"/>
    </source>
</evidence>
<protein>
    <submittedName>
        <fullName evidence="6">TetR/AcrR family transcriptional regulator</fullName>
    </submittedName>
</protein>
<dbReference type="PROSITE" id="PS50977">
    <property type="entry name" value="HTH_TETR_2"/>
    <property type="match status" value="1"/>
</dbReference>
<name>A0ABZ2V0Z3_9RHOB</name>
<evidence type="ECO:0000256" key="3">
    <source>
        <dbReference type="ARBA" id="ARBA00023163"/>
    </source>
</evidence>
<keyword evidence="7" id="KW-1185">Reference proteome</keyword>
<dbReference type="EMBL" id="CP150951">
    <property type="protein sequence ID" value="WZC48145.1"/>
    <property type="molecule type" value="Genomic_DNA"/>
</dbReference>
<feature type="domain" description="HTH tetR-type" evidence="5">
    <location>
        <begin position="2"/>
        <end position="62"/>
    </location>
</feature>
<keyword evidence="1" id="KW-0805">Transcription regulation</keyword>
<dbReference type="PRINTS" id="PR00455">
    <property type="entry name" value="HTHTETR"/>
</dbReference>
<proteinExistence type="predicted"/>
<evidence type="ECO:0000256" key="2">
    <source>
        <dbReference type="ARBA" id="ARBA00023125"/>
    </source>
</evidence>
<dbReference type="InterPro" id="IPR054156">
    <property type="entry name" value="YxaF_TetR_C"/>
</dbReference>
<dbReference type="PANTHER" id="PTHR47506:SF3">
    <property type="entry name" value="HTH-TYPE TRANSCRIPTIONAL REGULATOR LMRA"/>
    <property type="match status" value="1"/>
</dbReference>
<dbReference type="SUPFAM" id="SSF46689">
    <property type="entry name" value="Homeodomain-like"/>
    <property type="match status" value="1"/>
</dbReference>
<feature type="DNA-binding region" description="H-T-H motif" evidence="4">
    <location>
        <begin position="25"/>
        <end position="44"/>
    </location>
</feature>
<keyword evidence="2 4" id="KW-0238">DNA-binding</keyword>
<organism evidence="6 7">
    <name type="scientific">Yoonia phaeophyticola</name>
    <dbReference type="NCBI Taxonomy" id="3137369"/>
    <lineage>
        <taxon>Bacteria</taxon>
        <taxon>Pseudomonadati</taxon>
        <taxon>Pseudomonadota</taxon>
        <taxon>Alphaproteobacteria</taxon>
        <taxon>Rhodobacterales</taxon>
        <taxon>Paracoccaceae</taxon>
        <taxon>Yoonia</taxon>
    </lineage>
</organism>
<evidence type="ECO:0000259" key="5">
    <source>
        <dbReference type="PROSITE" id="PS50977"/>
    </source>
</evidence>
<dbReference type="Pfam" id="PF00440">
    <property type="entry name" value="TetR_N"/>
    <property type="match status" value="1"/>
</dbReference>
<accession>A0ABZ2V0Z3</accession>
<evidence type="ECO:0000313" key="7">
    <source>
        <dbReference type="Proteomes" id="UP001440612"/>
    </source>
</evidence>
<gene>
    <name evidence="6" type="ORF">AABB29_14870</name>
</gene>
<reference evidence="7" key="1">
    <citation type="submission" date="2024-04" db="EMBL/GenBank/DDBJ databases">
        <title>Phylogenomic analyses of a clade within the roseobacter group suggest taxonomic reassignments of species of the genera Aestuariivita, Citreicella, Loktanella, Nautella, Pelagibaca, Ruegeria, Thalassobius, Thiobacimonas and Tropicibacter, and the proposal o.</title>
        <authorList>
            <person name="Jeon C.O."/>
        </authorList>
    </citation>
    <scope>NUCLEOTIDE SEQUENCE [LARGE SCALE GENOMIC DNA]</scope>
    <source>
        <strain evidence="7">BS5-3</strain>
    </source>
</reference>
<dbReference type="RefSeq" id="WP_341366264.1">
    <property type="nucleotide sequence ID" value="NZ_CP150951.2"/>
</dbReference>
<dbReference type="Gene3D" id="1.10.357.10">
    <property type="entry name" value="Tetracycline Repressor, domain 2"/>
    <property type="match status" value="1"/>
</dbReference>
<dbReference type="PANTHER" id="PTHR47506">
    <property type="entry name" value="TRANSCRIPTIONAL REGULATORY PROTEIN"/>
    <property type="match status" value="1"/>
</dbReference>
<dbReference type="InterPro" id="IPR036271">
    <property type="entry name" value="Tet_transcr_reg_TetR-rel_C_sf"/>
</dbReference>
<dbReference type="SUPFAM" id="SSF48498">
    <property type="entry name" value="Tetracyclin repressor-like, C-terminal domain"/>
    <property type="match status" value="1"/>
</dbReference>
<dbReference type="InterPro" id="IPR001647">
    <property type="entry name" value="HTH_TetR"/>
</dbReference>
<sequence>MTSTRIKLAIEAGYLFQKKGYNGVGLSEILRKAGVPKGSLYHHFPNGKADLALAAADLASAEVLRIINASFDGAADYRDGVTTFCHKLAKYFDIHEGNVGCPVSATLLGGQDDDAFRDALDSIFTGWMAQIAAHAVRFGQSETQANHSARRLFLSLEGSWTLARARRDSDIMRALPDLVC</sequence>
<dbReference type="InterPro" id="IPR009057">
    <property type="entry name" value="Homeodomain-like_sf"/>
</dbReference>